<dbReference type="OrthoDB" id="249225at2"/>
<dbReference type="InterPro" id="IPR029058">
    <property type="entry name" value="AB_hydrolase_fold"/>
</dbReference>
<dbReference type="InterPro" id="IPR017531">
    <property type="entry name" value="Hydrolase-1_PEP"/>
</dbReference>
<dbReference type="HOGENOM" id="CLU_075730_0_0_5"/>
<dbReference type="InterPro" id="IPR000073">
    <property type="entry name" value="AB_hydrolase_1"/>
</dbReference>
<dbReference type="Pfam" id="PF12697">
    <property type="entry name" value="Abhydrolase_6"/>
    <property type="match status" value="1"/>
</dbReference>
<sequence length="281" mass="29860">MSRRAIPFPCARAMLHGMLDCANAHGSTGLLIVSGGNEIRAGSFAGQAHLADRLAEEAGVPVFRFDRRGVGDSEGENASWRGSRDDIAAALAAFRTSQPGLRRVIGFGTCDAASSLMLHAATLANGPTGGFDGLVLANPWTIDETVEDAEAITHSPQALRQRYLRRLADPRALLRLLTGRVNLGRLARGLVHASGHDGEQTTSALAALLHDSLAAFGGPTTILVAKGDRVGQRFLSDWPADDPRVVLHDSSSHSFANDEATASRAGDWLFERLIEATASRH</sequence>
<feature type="domain" description="AB hydrolase-1" evidence="1">
    <location>
        <begin position="33"/>
        <end position="258"/>
    </location>
</feature>
<dbReference type="NCBIfam" id="TIGR03100">
    <property type="entry name" value="hydr1_PEP"/>
    <property type="match status" value="1"/>
</dbReference>
<reference evidence="2 3" key="1">
    <citation type="journal article" date="2012" name="J. Bacteriol.">
        <title>Draft Genome Sequence of Novosphingobium nitrogenifigens Y88T.</title>
        <authorList>
            <person name="Strabala T.J."/>
            <person name="Macdonald L."/>
            <person name="Liu V."/>
            <person name="Smit A.M."/>
        </authorList>
    </citation>
    <scope>NUCLEOTIDE SEQUENCE [LARGE SCALE GENOMIC DNA]</scope>
    <source>
        <strain evidence="2 3">DSM 19370</strain>
    </source>
</reference>
<evidence type="ECO:0000313" key="2">
    <source>
        <dbReference type="EMBL" id="EGD58961.1"/>
    </source>
</evidence>
<dbReference type="eggNOG" id="COG1073">
    <property type="taxonomic scope" value="Bacteria"/>
</dbReference>
<comment type="caution">
    <text evidence="2">The sequence shown here is derived from an EMBL/GenBank/DDBJ whole genome shotgun (WGS) entry which is preliminary data.</text>
</comment>
<proteinExistence type="predicted"/>
<accession>F1Z919</accession>
<dbReference type="EMBL" id="AEWJ01000038">
    <property type="protein sequence ID" value="EGD58961.1"/>
    <property type="molecule type" value="Genomic_DNA"/>
</dbReference>
<evidence type="ECO:0000259" key="1">
    <source>
        <dbReference type="Pfam" id="PF12697"/>
    </source>
</evidence>
<evidence type="ECO:0000313" key="3">
    <source>
        <dbReference type="Proteomes" id="UP000004728"/>
    </source>
</evidence>
<keyword evidence="3" id="KW-1185">Reference proteome</keyword>
<dbReference type="Gene3D" id="3.40.50.1820">
    <property type="entry name" value="alpha/beta hydrolase"/>
    <property type="match status" value="1"/>
</dbReference>
<name>F1Z919_9SPHN</name>
<protein>
    <submittedName>
        <fullName evidence="2">Esterase/lipase/thioesterase family protein</fullName>
    </submittedName>
</protein>
<dbReference type="AlphaFoldDB" id="F1Z919"/>
<dbReference type="ESTHER" id="9sphn-f1z919">
    <property type="family name" value="Hydrolase-1_PEP"/>
</dbReference>
<dbReference type="Proteomes" id="UP000004728">
    <property type="component" value="Unassembled WGS sequence"/>
</dbReference>
<gene>
    <name evidence="2" type="ORF">Y88_1023</name>
</gene>
<dbReference type="SUPFAM" id="SSF53474">
    <property type="entry name" value="alpha/beta-Hydrolases"/>
    <property type="match status" value="1"/>
</dbReference>
<dbReference type="RefSeq" id="WP_008065850.1">
    <property type="nucleotide sequence ID" value="NZ_AQWK01000001.1"/>
</dbReference>
<dbReference type="InParanoid" id="F1Z919"/>
<dbReference type="STRING" id="983920.Y88_1023"/>
<organism evidence="2 3">
    <name type="scientific">Novosphingobium nitrogenifigens DSM 19370</name>
    <dbReference type="NCBI Taxonomy" id="983920"/>
    <lineage>
        <taxon>Bacteria</taxon>
        <taxon>Pseudomonadati</taxon>
        <taxon>Pseudomonadota</taxon>
        <taxon>Alphaproteobacteria</taxon>
        <taxon>Sphingomonadales</taxon>
        <taxon>Sphingomonadaceae</taxon>
        <taxon>Novosphingobium</taxon>
    </lineage>
</organism>